<reference evidence="2" key="1">
    <citation type="submission" date="2019-08" db="EMBL/GenBank/DDBJ databases">
        <authorList>
            <person name="Kucharzyk K."/>
            <person name="Murdoch R.W."/>
            <person name="Higgins S."/>
            <person name="Loffler F."/>
        </authorList>
    </citation>
    <scope>NUCLEOTIDE SEQUENCE</scope>
</reference>
<organism evidence="2">
    <name type="scientific">bioreactor metagenome</name>
    <dbReference type="NCBI Taxonomy" id="1076179"/>
    <lineage>
        <taxon>unclassified sequences</taxon>
        <taxon>metagenomes</taxon>
        <taxon>ecological metagenomes</taxon>
    </lineage>
</organism>
<dbReference type="EMBL" id="VSSQ01077201">
    <property type="protein sequence ID" value="MPN27348.1"/>
    <property type="molecule type" value="Genomic_DNA"/>
</dbReference>
<sequence>MVEPKPIQKGVYRHFKGGLYEVVDTVIDSETLETMVLYRPLGNPWWWVRPYAMFTETVESDGKRVLRFQLEEAQ</sequence>
<comment type="caution">
    <text evidence="2">The sequence shown here is derived from an EMBL/GenBank/DDBJ whole genome shotgun (WGS) entry which is preliminary data.</text>
</comment>
<feature type="domain" description="DUF1653" evidence="1">
    <location>
        <begin position="10"/>
        <end position="69"/>
    </location>
</feature>
<dbReference type="Pfam" id="PF07866">
    <property type="entry name" value="DUF1653"/>
    <property type="match status" value="1"/>
</dbReference>
<evidence type="ECO:0000259" key="1">
    <source>
        <dbReference type="Pfam" id="PF07866"/>
    </source>
</evidence>
<name>A0A645GK95_9ZZZZ</name>
<dbReference type="AlphaFoldDB" id="A0A645GK95"/>
<protein>
    <recommendedName>
        <fullName evidence="1">DUF1653 domain-containing protein</fullName>
    </recommendedName>
</protein>
<dbReference type="InterPro" id="IPR037135">
    <property type="entry name" value="DUF1653-like_dom_sf"/>
</dbReference>
<dbReference type="Gene3D" id="2.30.30.320">
    <property type="entry name" value="DUF1653-like domain"/>
    <property type="match status" value="1"/>
</dbReference>
<dbReference type="InterPro" id="IPR023387">
    <property type="entry name" value="DUF1653-like_dom"/>
</dbReference>
<proteinExistence type="predicted"/>
<evidence type="ECO:0000313" key="2">
    <source>
        <dbReference type="EMBL" id="MPN27348.1"/>
    </source>
</evidence>
<gene>
    <name evidence="2" type="ORF">SDC9_174779</name>
</gene>
<accession>A0A645GK95</accession>